<reference evidence="1 2" key="1">
    <citation type="submission" date="2021-03" db="EMBL/GenBank/DDBJ databases">
        <title>Complete Genome Sequences of Two Lysobacter Strains Isolated from Sea Water (Lysobacter caseinilyticus) and Soil (Lysobacter helvus) in South Korea.</title>
        <authorList>
            <person name="Watanabe Y."/>
            <person name="Arakawa K."/>
        </authorList>
    </citation>
    <scope>NUCLEOTIDE SEQUENCE [LARGE SCALE GENOMIC DNA]</scope>
    <source>
        <strain evidence="1 2">KVB24</strain>
    </source>
</reference>
<dbReference type="Proteomes" id="UP000681317">
    <property type="component" value="Chromosome"/>
</dbReference>
<organism evidence="1 2">
    <name type="scientific">Noviluteimonas caseinilytica</name>
    <dbReference type="NCBI Taxonomy" id="2675101"/>
    <lineage>
        <taxon>Bacteria</taxon>
        <taxon>Pseudomonadati</taxon>
        <taxon>Pseudomonadota</taxon>
        <taxon>Gammaproteobacteria</taxon>
        <taxon>Lysobacterales</taxon>
        <taxon>Lysobacteraceae</taxon>
        <taxon>Noviluteimonas</taxon>
    </lineage>
</organism>
<dbReference type="RefSeq" id="WP_213435070.1">
    <property type="nucleotide sequence ID" value="NZ_AP024545.1"/>
</dbReference>
<proteinExistence type="predicted"/>
<accession>A0ABM7Q1E2</accession>
<name>A0ABM7Q1E2_9GAMM</name>
<evidence type="ECO:0000313" key="2">
    <source>
        <dbReference type="Proteomes" id="UP000681317"/>
    </source>
</evidence>
<protein>
    <submittedName>
        <fullName evidence="1">Uncharacterized protein</fullName>
    </submittedName>
</protein>
<sequence>MKALREGALWLAVFGSVAGFSWSLHEWEAADRQAMACVSGVATQEMRPQCDGAPTLGEPAVLRAGQVGLD</sequence>
<evidence type="ECO:0000313" key="1">
    <source>
        <dbReference type="EMBL" id="BCT91032.1"/>
    </source>
</evidence>
<dbReference type="EMBL" id="AP024545">
    <property type="protein sequence ID" value="BCT91032.1"/>
    <property type="molecule type" value="Genomic_DNA"/>
</dbReference>
<gene>
    <name evidence="1" type="ORF">LYSCAS_00560</name>
</gene>
<keyword evidence="2" id="KW-1185">Reference proteome</keyword>